<dbReference type="SMART" id="SM00036">
    <property type="entry name" value="CNH"/>
    <property type="match status" value="1"/>
</dbReference>
<reference evidence="8 9" key="1">
    <citation type="journal article" date="2019" name="Sci. Data">
        <title>Hybrid genome assembly and annotation of Danionella translucida.</title>
        <authorList>
            <person name="Kadobianskyi M."/>
            <person name="Schulze L."/>
            <person name="Schuelke M."/>
            <person name="Judkewitz B."/>
        </authorList>
    </citation>
    <scope>NUCLEOTIDE SEQUENCE [LARGE SCALE GENOMIC DNA]</scope>
    <source>
        <strain evidence="8 9">Bolton</strain>
    </source>
</reference>
<feature type="compositionally biased region" description="Low complexity" evidence="6">
    <location>
        <begin position="27"/>
        <end position="39"/>
    </location>
</feature>
<evidence type="ECO:0000256" key="3">
    <source>
        <dbReference type="ARBA" id="ARBA00022527"/>
    </source>
</evidence>
<feature type="region of interest" description="Disordered" evidence="6">
    <location>
        <begin position="1"/>
        <end position="83"/>
    </location>
</feature>
<feature type="non-terminal residue" evidence="8">
    <location>
        <position position="512"/>
    </location>
</feature>
<protein>
    <recommendedName>
        <fullName evidence="2">non-specific serine/threonine protein kinase</fullName>
        <ecNumber evidence="2">2.7.11.1</ecNumber>
    </recommendedName>
</protein>
<dbReference type="GO" id="GO:0005829">
    <property type="term" value="C:cytosol"/>
    <property type="evidence" value="ECO:0007669"/>
    <property type="project" value="TreeGrafter"/>
</dbReference>
<dbReference type="InterPro" id="IPR051700">
    <property type="entry name" value="STE20_Ser-Thr_kinase"/>
</dbReference>
<evidence type="ECO:0000256" key="1">
    <source>
        <dbReference type="ARBA" id="ARBA00008874"/>
    </source>
</evidence>
<keyword evidence="9" id="KW-1185">Reference proteome</keyword>
<dbReference type="PROSITE" id="PS50219">
    <property type="entry name" value="CNH"/>
    <property type="match status" value="1"/>
</dbReference>
<dbReference type="OrthoDB" id="8957712at2759"/>
<dbReference type="EC" id="2.7.11.1" evidence="2"/>
<proteinExistence type="inferred from homology"/>
<evidence type="ECO:0000259" key="7">
    <source>
        <dbReference type="PROSITE" id="PS50219"/>
    </source>
</evidence>
<dbReference type="EMBL" id="SRMA01025078">
    <property type="protein sequence ID" value="TRY99342.1"/>
    <property type="molecule type" value="Genomic_DNA"/>
</dbReference>
<feature type="compositionally biased region" description="Polar residues" evidence="6">
    <location>
        <begin position="40"/>
        <end position="51"/>
    </location>
</feature>
<feature type="compositionally biased region" description="Basic and acidic residues" evidence="6">
    <location>
        <begin position="57"/>
        <end position="68"/>
    </location>
</feature>
<dbReference type="PANTHER" id="PTHR47096">
    <property type="entry name" value="MISSHAPEN LIKE KINASE 1"/>
    <property type="match status" value="1"/>
</dbReference>
<organism evidence="8 9">
    <name type="scientific">Danionella cerebrum</name>
    <dbReference type="NCBI Taxonomy" id="2873325"/>
    <lineage>
        <taxon>Eukaryota</taxon>
        <taxon>Metazoa</taxon>
        <taxon>Chordata</taxon>
        <taxon>Craniata</taxon>
        <taxon>Vertebrata</taxon>
        <taxon>Euteleostomi</taxon>
        <taxon>Actinopterygii</taxon>
        <taxon>Neopterygii</taxon>
        <taxon>Teleostei</taxon>
        <taxon>Ostariophysi</taxon>
        <taxon>Cypriniformes</taxon>
        <taxon>Danionidae</taxon>
        <taxon>Danioninae</taxon>
        <taxon>Danionella</taxon>
    </lineage>
</organism>
<evidence type="ECO:0000313" key="9">
    <source>
        <dbReference type="Proteomes" id="UP000316079"/>
    </source>
</evidence>
<feature type="domain" description="CNH" evidence="7">
    <location>
        <begin position="179"/>
        <end position="487"/>
    </location>
</feature>
<dbReference type="AlphaFoldDB" id="A0A553RAY1"/>
<comment type="similarity">
    <text evidence="1">Belongs to the protein kinase superfamily. STE Ser/Thr protein kinase family. STE20 subfamily.</text>
</comment>
<dbReference type="Proteomes" id="UP000316079">
    <property type="component" value="Unassembled WGS sequence"/>
</dbReference>
<gene>
    <name evidence="8" type="ORF">DNTS_004855</name>
</gene>
<keyword evidence="5" id="KW-0418">Kinase</keyword>
<feature type="non-terminal residue" evidence="8">
    <location>
        <position position="1"/>
    </location>
</feature>
<dbReference type="InterPro" id="IPR001180">
    <property type="entry name" value="CNH_dom"/>
</dbReference>
<evidence type="ECO:0000256" key="5">
    <source>
        <dbReference type="ARBA" id="ARBA00022777"/>
    </source>
</evidence>
<dbReference type="Pfam" id="PF00780">
    <property type="entry name" value="CNH"/>
    <property type="match status" value="1"/>
</dbReference>
<dbReference type="GO" id="GO:0004674">
    <property type="term" value="F:protein serine/threonine kinase activity"/>
    <property type="evidence" value="ECO:0007669"/>
    <property type="project" value="UniProtKB-KW"/>
</dbReference>
<evidence type="ECO:0000256" key="2">
    <source>
        <dbReference type="ARBA" id="ARBA00012513"/>
    </source>
</evidence>
<keyword evidence="4" id="KW-0808">Transferase</keyword>
<dbReference type="PANTHER" id="PTHR47096:SF1">
    <property type="entry name" value="MISSHAPEN LIKE KINASE 1"/>
    <property type="match status" value="1"/>
</dbReference>
<dbReference type="STRING" id="623744.A0A553RAY1"/>
<name>A0A553RAY1_9TELE</name>
<comment type="caution">
    <text evidence="8">The sequence shown here is derived from an EMBL/GenBank/DDBJ whole genome shotgun (WGS) entry which is preliminary data.</text>
</comment>
<evidence type="ECO:0000256" key="4">
    <source>
        <dbReference type="ARBA" id="ARBA00022679"/>
    </source>
</evidence>
<evidence type="ECO:0000256" key="6">
    <source>
        <dbReference type="SAM" id="MobiDB-lite"/>
    </source>
</evidence>
<evidence type="ECO:0000313" key="8">
    <source>
        <dbReference type="EMBL" id="TRY99342.1"/>
    </source>
</evidence>
<sequence length="512" mass="57424">SPLGNERSLISRGQPKEIVLQPHLGVKQQQKSAAKPSQSMYQQPSASQSMDNYHLPDLLHKSPSHELSYHQSPTQSSRDKLFSVQSGKSTSSCSSFSPFIDPRLLQISPPQSPPGCDQRESIYLEHIPAHAMKSSDMNGRCEPCIRQPHRKGSVVNVNPTNIRPQSDAPEIRKYKKKFNAEILCASLWGVNLLVGTENGLWLLDRSGQGKVYSLISRRRFQQMDVLEGLNVLITISGKNKILHNDPEVEKKQGWTSVGDLEGCVSYKVVRYEKIKFLVIALRNAVEVYAWAPKPYHKFMAFKSFSSLPQKPLSVDLTVENGQRLKVIYGSHSGFHAIDVDSGTPFDLYLPSHLMTIPRQRIKIALRLWMPVLMLRIVVALHRDGSAIQGLIRPHAIIILPSSSGMELLLCYEDEGVYVDTYGRITKETVLQWGEMPASVAYLQSNQVMGWGEKAIELRSARTGSLEGVFMHKKAQKLKFLCERNDKVFFASVLSGGSSQIYFMTLGQNSLFS</sequence>
<accession>A0A553RAY1</accession>
<keyword evidence="3" id="KW-0723">Serine/threonine-protein kinase</keyword>